<dbReference type="EMBL" id="FNGS01000005">
    <property type="protein sequence ID" value="SDM20489.1"/>
    <property type="molecule type" value="Genomic_DNA"/>
</dbReference>
<organism evidence="2 3">
    <name type="scientific">Siphonobacter aquaeclarae</name>
    <dbReference type="NCBI Taxonomy" id="563176"/>
    <lineage>
        <taxon>Bacteria</taxon>
        <taxon>Pseudomonadati</taxon>
        <taxon>Bacteroidota</taxon>
        <taxon>Cytophagia</taxon>
        <taxon>Cytophagales</taxon>
        <taxon>Cytophagaceae</taxon>
        <taxon>Siphonobacter</taxon>
    </lineage>
</organism>
<feature type="transmembrane region" description="Helical" evidence="1">
    <location>
        <begin position="127"/>
        <end position="148"/>
    </location>
</feature>
<feature type="transmembrane region" description="Helical" evidence="1">
    <location>
        <begin position="45"/>
        <end position="63"/>
    </location>
</feature>
<dbReference type="AlphaFoldDB" id="A0A1G9RB06"/>
<feature type="transmembrane region" description="Helical" evidence="1">
    <location>
        <begin position="154"/>
        <end position="175"/>
    </location>
</feature>
<dbReference type="STRING" id="563176.SAMN04488090_2822"/>
<name>A0A1G9RB06_9BACT</name>
<keyword evidence="3" id="KW-1185">Reference proteome</keyword>
<keyword evidence="1" id="KW-0812">Transmembrane</keyword>
<proteinExistence type="predicted"/>
<evidence type="ECO:0000313" key="3">
    <source>
        <dbReference type="Proteomes" id="UP000198901"/>
    </source>
</evidence>
<accession>A0A1G9RB06</accession>
<keyword evidence="1" id="KW-1133">Transmembrane helix</keyword>
<protein>
    <submittedName>
        <fullName evidence="2">Uncharacterized protein</fullName>
    </submittedName>
</protein>
<evidence type="ECO:0000256" key="1">
    <source>
        <dbReference type="SAM" id="Phobius"/>
    </source>
</evidence>
<dbReference type="Proteomes" id="UP000198901">
    <property type="component" value="Unassembled WGS sequence"/>
</dbReference>
<feature type="transmembrane region" description="Helical" evidence="1">
    <location>
        <begin position="75"/>
        <end position="94"/>
    </location>
</feature>
<sequence>MNGIPDILSNAKSDVKQNTCSTVNTIDMDFFENTLHWIKAELFEAWFILAFGVITSLGGFLFWKIGTTPGSQSLLWPLVLSGLIYAGIGTGMLVSNQKRLAVFPPLYEQNESAFVKAEKARVEAFQYGYLVSKIVASVFFSATLFIFWTTKNAAWQGIGIGLSYFALAGLVIDYFSQERADFYYHTILKYLH</sequence>
<reference evidence="2 3" key="1">
    <citation type="submission" date="2016-10" db="EMBL/GenBank/DDBJ databases">
        <authorList>
            <person name="de Groot N.N."/>
        </authorList>
    </citation>
    <scope>NUCLEOTIDE SEQUENCE [LARGE SCALE GENOMIC DNA]</scope>
    <source>
        <strain evidence="2 3">DSM 21668</strain>
    </source>
</reference>
<gene>
    <name evidence="2" type="ORF">SAMN04488090_2822</name>
</gene>
<evidence type="ECO:0000313" key="2">
    <source>
        <dbReference type="EMBL" id="SDM20489.1"/>
    </source>
</evidence>
<keyword evidence="1" id="KW-0472">Membrane</keyword>